<dbReference type="EMBL" id="JAAGYP010001080">
    <property type="protein sequence ID" value="NEN74688.1"/>
    <property type="molecule type" value="Genomic_DNA"/>
</dbReference>
<keyword evidence="8" id="KW-0998">Cell outer membrane</keyword>
<keyword evidence="6" id="KW-0732">Signal</keyword>
<evidence type="ECO:0000256" key="8">
    <source>
        <dbReference type="ARBA" id="ARBA00023237"/>
    </source>
</evidence>
<dbReference type="Proteomes" id="UP000471360">
    <property type="component" value="Unassembled WGS sequence"/>
</dbReference>
<dbReference type="PANTHER" id="PTHR30451:SF21">
    <property type="entry name" value="FIMBRIAL USHER DOMAIN-CONTAINING PROTEIN YDET-RELATED"/>
    <property type="match status" value="1"/>
</dbReference>
<name>A0A8T6QJS5_ECOLX</name>
<keyword evidence="7" id="KW-0472">Membrane</keyword>
<accession>A0A8T6QJS5</accession>
<dbReference type="GO" id="GO:0009297">
    <property type="term" value="P:pilus assembly"/>
    <property type="evidence" value="ECO:0007669"/>
    <property type="project" value="InterPro"/>
</dbReference>
<dbReference type="InterPro" id="IPR025885">
    <property type="entry name" value="PapC_N"/>
</dbReference>
<keyword evidence="4" id="KW-1029">Fimbrium biogenesis</keyword>
<dbReference type="AlphaFoldDB" id="A0A8T6QJS5"/>
<organism evidence="10 11">
    <name type="scientific">Escherichia coli</name>
    <dbReference type="NCBI Taxonomy" id="562"/>
    <lineage>
        <taxon>Bacteria</taxon>
        <taxon>Pseudomonadati</taxon>
        <taxon>Pseudomonadota</taxon>
        <taxon>Gammaproteobacteria</taxon>
        <taxon>Enterobacterales</taxon>
        <taxon>Enterobacteriaceae</taxon>
        <taxon>Escherichia</taxon>
    </lineage>
</organism>
<dbReference type="InterPro" id="IPR000015">
    <property type="entry name" value="Fimb_usher"/>
</dbReference>
<feature type="domain" description="PapC N-terminal" evidence="9">
    <location>
        <begin position="34"/>
        <end position="122"/>
    </location>
</feature>
<dbReference type="SUPFAM" id="SSF141729">
    <property type="entry name" value="FimD N-terminal domain-like"/>
    <property type="match status" value="1"/>
</dbReference>
<evidence type="ECO:0000256" key="2">
    <source>
        <dbReference type="ARBA" id="ARBA00008064"/>
    </source>
</evidence>
<dbReference type="GO" id="GO:0009279">
    <property type="term" value="C:cell outer membrane"/>
    <property type="evidence" value="ECO:0007669"/>
    <property type="project" value="UniProtKB-SubCell"/>
</dbReference>
<keyword evidence="3" id="KW-0813">Transport</keyword>
<evidence type="ECO:0000256" key="6">
    <source>
        <dbReference type="ARBA" id="ARBA00022729"/>
    </source>
</evidence>
<evidence type="ECO:0000256" key="7">
    <source>
        <dbReference type="ARBA" id="ARBA00023136"/>
    </source>
</evidence>
<evidence type="ECO:0000313" key="11">
    <source>
        <dbReference type="Proteomes" id="UP000471360"/>
    </source>
</evidence>
<evidence type="ECO:0000256" key="3">
    <source>
        <dbReference type="ARBA" id="ARBA00022448"/>
    </source>
</evidence>
<feature type="non-terminal residue" evidence="10">
    <location>
        <position position="123"/>
    </location>
</feature>
<dbReference type="PANTHER" id="PTHR30451">
    <property type="entry name" value="OUTER MEMBRANE USHER PROTEIN"/>
    <property type="match status" value="1"/>
</dbReference>
<dbReference type="GO" id="GO:0015473">
    <property type="term" value="F:fimbrial usher porin activity"/>
    <property type="evidence" value="ECO:0007669"/>
    <property type="project" value="InterPro"/>
</dbReference>
<evidence type="ECO:0000256" key="1">
    <source>
        <dbReference type="ARBA" id="ARBA00004571"/>
    </source>
</evidence>
<proteinExistence type="inferred from homology"/>
<comment type="subcellular location">
    <subcellularLocation>
        <location evidence="1">Cell outer membrane</location>
        <topology evidence="1">Multi-pass membrane protein</topology>
    </subcellularLocation>
</comment>
<evidence type="ECO:0000256" key="4">
    <source>
        <dbReference type="ARBA" id="ARBA00022558"/>
    </source>
</evidence>
<evidence type="ECO:0000256" key="5">
    <source>
        <dbReference type="ARBA" id="ARBA00022692"/>
    </source>
</evidence>
<protein>
    <submittedName>
        <fullName evidence="10">Fimbrial assembly protein</fullName>
    </submittedName>
</protein>
<keyword evidence="5" id="KW-0812">Transmembrane</keyword>
<comment type="caution">
    <text evidence="10">The sequence shown here is derived from an EMBL/GenBank/DDBJ whole genome shotgun (WGS) entry which is preliminary data.</text>
</comment>
<evidence type="ECO:0000259" key="9">
    <source>
        <dbReference type="Pfam" id="PF13954"/>
    </source>
</evidence>
<comment type="similarity">
    <text evidence="2">Belongs to the fimbrial export usher family.</text>
</comment>
<reference evidence="10 11" key="1">
    <citation type="submission" date="2020-02" db="EMBL/GenBank/DDBJ databases">
        <authorList>
            <person name="Subbiah M."/>
            <person name="Call D."/>
        </authorList>
    </citation>
    <scope>NUCLEOTIDE SEQUENCE [LARGE SCALE GENOMIC DNA]</scope>
    <source>
        <strain evidence="10 11">8375wB1</strain>
    </source>
</reference>
<gene>
    <name evidence="10" type="ORF">G3W53_32895</name>
</gene>
<sequence length="123" mass="13789">MHWMHLPLYHYRAHFSSSLLALTIASSLPAYGGKFNPKFLENVQGIDQHIDLSVYDSPVGQQIPGKYRVSVFVNEEKMASRTLDFSTASEAKRKASGESLMPCLSRVQLEEMGVRVDSFPALK</sequence>
<dbReference type="Pfam" id="PF13954">
    <property type="entry name" value="PapC_N"/>
    <property type="match status" value="1"/>
</dbReference>
<dbReference type="Gene3D" id="3.10.20.410">
    <property type="match status" value="1"/>
</dbReference>
<evidence type="ECO:0000313" key="10">
    <source>
        <dbReference type="EMBL" id="NEN74688.1"/>
    </source>
</evidence>
<dbReference type="InterPro" id="IPR037224">
    <property type="entry name" value="PapC_N_sf"/>
</dbReference>